<keyword evidence="4" id="KW-0648">Protein biosynthesis</keyword>
<gene>
    <name evidence="6" type="ORF">S01H4_14744</name>
</gene>
<dbReference type="GO" id="GO:0050567">
    <property type="term" value="F:glutaminyl-tRNA synthase (glutamine-hydrolyzing) activity"/>
    <property type="evidence" value="ECO:0007669"/>
    <property type="project" value="TreeGrafter"/>
</dbReference>
<keyword evidence="3" id="KW-0067">ATP-binding</keyword>
<keyword evidence="1" id="KW-0436">Ligase</keyword>
<dbReference type="InterPro" id="IPR006075">
    <property type="entry name" value="Asn/Gln-tRNA_Trfase_suB/E_cat"/>
</dbReference>
<feature type="domain" description="Aspartyl/Glutamyl-tRNA(Gln) amidotransferase subunit B/E catalytic" evidence="5">
    <location>
        <begin position="9"/>
        <end position="84"/>
    </location>
</feature>
<organism evidence="6">
    <name type="scientific">marine sediment metagenome</name>
    <dbReference type="NCBI Taxonomy" id="412755"/>
    <lineage>
        <taxon>unclassified sequences</taxon>
        <taxon>metagenomes</taxon>
        <taxon>ecological metagenomes</taxon>
    </lineage>
</organism>
<reference evidence="6" key="1">
    <citation type="journal article" date="2014" name="Front. Microbiol.">
        <title>High frequency of phylogenetically diverse reductive dehalogenase-homologous genes in deep subseafloor sedimentary metagenomes.</title>
        <authorList>
            <person name="Kawai M."/>
            <person name="Futagami T."/>
            <person name="Toyoda A."/>
            <person name="Takaki Y."/>
            <person name="Nishi S."/>
            <person name="Hori S."/>
            <person name="Arai W."/>
            <person name="Tsubouchi T."/>
            <person name="Morono Y."/>
            <person name="Uchiyama I."/>
            <person name="Ito T."/>
            <person name="Fujiyama A."/>
            <person name="Inagaki F."/>
            <person name="Takami H."/>
        </authorList>
    </citation>
    <scope>NUCLEOTIDE SEQUENCE</scope>
    <source>
        <strain evidence="6">Expedition CK06-06</strain>
    </source>
</reference>
<dbReference type="AlphaFoldDB" id="X1AW54"/>
<evidence type="ECO:0000256" key="1">
    <source>
        <dbReference type="ARBA" id="ARBA00022598"/>
    </source>
</evidence>
<dbReference type="GO" id="GO:0006412">
    <property type="term" value="P:translation"/>
    <property type="evidence" value="ECO:0007669"/>
    <property type="project" value="UniProtKB-KW"/>
</dbReference>
<dbReference type="PANTHER" id="PTHR11659:SF2">
    <property type="entry name" value="GLUTAMYL-TRNA(GLN) AMIDOTRANSFERASE SUBUNIT E"/>
    <property type="match status" value="1"/>
</dbReference>
<dbReference type="InterPro" id="IPR014746">
    <property type="entry name" value="Gln_synth/guanido_kin_cat_dom"/>
</dbReference>
<dbReference type="EMBL" id="BART01006461">
    <property type="protein sequence ID" value="GAG64011.1"/>
    <property type="molecule type" value="Genomic_DNA"/>
</dbReference>
<dbReference type="GO" id="GO:0005524">
    <property type="term" value="F:ATP binding"/>
    <property type="evidence" value="ECO:0007669"/>
    <property type="project" value="UniProtKB-KW"/>
</dbReference>
<evidence type="ECO:0000256" key="3">
    <source>
        <dbReference type="ARBA" id="ARBA00022840"/>
    </source>
</evidence>
<sequence length="85" mass="9340">MDETPPFIISDEALDKVITLSLMMNCNVLNESVVMRKNYLDGSVVSGFQRTAFLAVAGHVSIKTVSNQDKKISIPYVYIEEDAAG</sequence>
<dbReference type="PANTHER" id="PTHR11659">
    <property type="entry name" value="GLUTAMYL-TRNA GLN AMIDOTRANSFERASE SUBUNIT B MITOCHONDRIAL AND PROKARYOTIC PET112-RELATED"/>
    <property type="match status" value="1"/>
</dbReference>
<dbReference type="GO" id="GO:0070681">
    <property type="term" value="P:glutaminyl-tRNAGln biosynthesis via transamidation"/>
    <property type="evidence" value="ECO:0007669"/>
    <property type="project" value="TreeGrafter"/>
</dbReference>
<evidence type="ECO:0000256" key="2">
    <source>
        <dbReference type="ARBA" id="ARBA00022741"/>
    </source>
</evidence>
<evidence type="ECO:0000259" key="5">
    <source>
        <dbReference type="Pfam" id="PF02934"/>
    </source>
</evidence>
<dbReference type="InterPro" id="IPR017959">
    <property type="entry name" value="Asn/Gln-tRNA_amidoTrfase_suB/E"/>
</dbReference>
<protein>
    <recommendedName>
        <fullName evidence="5">Aspartyl/Glutamyl-tRNA(Gln) amidotransferase subunit B/E catalytic domain-containing protein</fullName>
    </recommendedName>
</protein>
<name>X1AW54_9ZZZZ</name>
<proteinExistence type="predicted"/>
<dbReference type="SUPFAM" id="SSF55931">
    <property type="entry name" value="Glutamine synthetase/guanido kinase"/>
    <property type="match status" value="1"/>
</dbReference>
<keyword evidence="2" id="KW-0547">Nucleotide-binding</keyword>
<accession>X1AW54</accession>
<dbReference type="Pfam" id="PF02934">
    <property type="entry name" value="GatB_N"/>
    <property type="match status" value="1"/>
</dbReference>
<comment type="caution">
    <text evidence="6">The sequence shown here is derived from an EMBL/GenBank/DDBJ whole genome shotgun (WGS) entry which is preliminary data.</text>
</comment>
<evidence type="ECO:0000313" key="6">
    <source>
        <dbReference type="EMBL" id="GAG64011.1"/>
    </source>
</evidence>
<evidence type="ECO:0000256" key="4">
    <source>
        <dbReference type="ARBA" id="ARBA00022917"/>
    </source>
</evidence>